<dbReference type="InterPro" id="IPR036052">
    <property type="entry name" value="TrpB-like_PALP_sf"/>
</dbReference>
<comment type="cofactor">
    <cofactor evidence="1">
        <name>pyridoxal 5'-phosphate</name>
        <dbReference type="ChEBI" id="CHEBI:597326"/>
    </cofactor>
</comment>
<accession>A0A6J8EH08</accession>
<keyword evidence="7" id="KW-1185">Reference proteome</keyword>
<evidence type="ECO:0000256" key="4">
    <source>
        <dbReference type="SAM" id="MobiDB-lite"/>
    </source>
</evidence>
<proteinExistence type="inferred from homology"/>
<feature type="region of interest" description="Disordered" evidence="4">
    <location>
        <begin position="373"/>
        <end position="398"/>
    </location>
</feature>
<dbReference type="Gene3D" id="3.40.50.1100">
    <property type="match status" value="2"/>
</dbReference>
<evidence type="ECO:0000256" key="2">
    <source>
        <dbReference type="ARBA" id="ARBA00008639"/>
    </source>
</evidence>
<dbReference type="Pfam" id="PF00291">
    <property type="entry name" value="PALP"/>
    <property type="match status" value="1"/>
</dbReference>
<keyword evidence="3" id="KW-0663">Pyridoxal phosphate</keyword>
<evidence type="ECO:0000256" key="3">
    <source>
        <dbReference type="ARBA" id="ARBA00022898"/>
    </source>
</evidence>
<dbReference type="InterPro" id="IPR001926">
    <property type="entry name" value="TrpB-like_PALP"/>
</dbReference>
<evidence type="ECO:0000313" key="6">
    <source>
        <dbReference type="EMBL" id="CAC5418371.1"/>
    </source>
</evidence>
<gene>
    <name evidence="6" type="ORF">MCOR_50811</name>
</gene>
<dbReference type="FunFam" id="3.40.50.1100:FF:000042">
    <property type="entry name" value="Bifunctional D-cysteine desulfhydrase/1-aminocyclopropane-1-carboxylate deaminase mitochondrial"/>
    <property type="match status" value="1"/>
</dbReference>
<dbReference type="PANTHER" id="PTHR43780">
    <property type="entry name" value="1-AMINOCYCLOPROPANE-1-CARBOXYLATE DEAMINASE-RELATED"/>
    <property type="match status" value="1"/>
</dbReference>
<dbReference type="PANTHER" id="PTHR43780:SF2">
    <property type="entry name" value="1-AMINOCYCLOPROPANE-1-CARBOXYLATE DEAMINASE-RELATED"/>
    <property type="match status" value="1"/>
</dbReference>
<evidence type="ECO:0000259" key="5">
    <source>
        <dbReference type="Pfam" id="PF00291"/>
    </source>
</evidence>
<feature type="domain" description="Tryptophan synthase beta chain-like PALP" evidence="5">
    <location>
        <begin position="26"/>
        <end position="351"/>
    </location>
</feature>
<dbReference type="GO" id="GO:0019148">
    <property type="term" value="F:D-cysteine desulfhydrase activity"/>
    <property type="evidence" value="ECO:0007669"/>
    <property type="project" value="UniProtKB-EC"/>
</dbReference>
<dbReference type="EMBL" id="CACVKT020008919">
    <property type="protein sequence ID" value="CAC5418371.1"/>
    <property type="molecule type" value="Genomic_DNA"/>
</dbReference>
<dbReference type="Proteomes" id="UP000507470">
    <property type="component" value="Unassembled WGS sequence"/>
</dbReference>
<evidence type="ECO:0000256" key="1">
    <source>
        <dbReference type="ARBA" id="ARBA00001933"/>
    </source>
</evidence>
<comment type="similarity">
    <text evidence="2">Belongs to the ACC deaminase/D-cysteine desulfhydrase family.</text>
</comment>
<evidence type="ECO:0000313" key="7">
    <source>
        <dbReference type="Proteomes" id="UP000507470"/>
    </source>
</evidence>
<dbReference type="SUPFAM" id="SSF53686">
    <property type="entry name" value="Tryptophan synthase beta subunit-like PLP-dependent enzymes"/>
    <property type="match status" value="1"/>
</dbReference>
<sequence length="609" mass="67892">MASVLTPFSSPNWCNRLSHIPKYFVRLGNMNTPIHEWRLPNVPDGFKVYIKRDDMTGSTLSGNKVRKLEFLFADAIDKGCKNVITCGSIQSNFARSAAIAAAQLGLKCHLLLRSPEVPYTMESKETKMGKIEYKDCSANLTFEGNVLLDKMSGADMYLIPKSSKYVTDIKPRMEKLAAHIKKETGEDSYLVPIGGSNVVGLYGYLTAFQEMISQGVLEEFDDIVFACGSGGTAAGLSIANYLNQSKLRIHAITVCDNKQSFIDHINDTLKEVGLGDSVCADDIIDIVDGYKGLGYGLSTPEEQEFIQSVSRSTGIILDPCYSGKGANGLVQELTSNPDRFQGNRILFIHTGGIFGLFDGKMDSYLRERKHPEPISQNEAYGEVTQYKQTSRGAKEAGNIQIDESSQYSEWQDSQESPSRKRKIALKTFLETVDISPVKKTLTVDFDLESERTKNDYVRKAKRIMYSVLGILVPQQESLLEEALYESNACKAKDKTLESFSKAYSSMSIWGTQRQILSLLVQDSSYNQLKDYIPDLSRYKFSAARKHAEVVGIGKPVSQKKKQLREKATVQQIENFLEFILSPAIMTDSPFGDCTYKISSGITPNFLRSF</sequence>
<protein>
    <submittedName>
        <fullName evidence="6">DcyD</fullName>
        <ecNumber evidence="6">4.4.1.15</ecNumber>
    </submittedName>
</protein>
<reference evidence="6 7" key="1">
    <citation type="submission" date="2020-06" db="EMBL/GenBank/DDBJ databases">
        <authorList>
            <person name="Li R."/>
            <person name="Bekaert M."/>
        </authorList>
    </citation>
    <scope>NUCLEOTIDE SEQUENCE [LARGE SCALE GENOMIC DNA]</scope>
    <source>
        <strain evidence="7">wild</strain>
    </source>
</reference>
<organism evidence="6 7">
    <name type="scientific">Mytilus coruscus</name>
    <name type="common">Sea mussel</name>
    <dbReference type="NCBI Taxonomy" id="42192"/>
    <lineage>
        <taxon>Eukaryota</taxon>
        <taxon>Metazoa</taxon>
        <taxon>Spiralia</taxon>
        <taxon>Lophotrochozoa</taxon>
        <taxon>Mollusca</taxon>
        <taxon>Bivalvia</taxon>
        <taxon>Autobranchia</taxon>
        <taxon>Pteriomorphia</taxon>
        <taxon>Mytilida</taxon>
        <taxon>Mytiloidea</taxon>
        <taxon>Mytilidae</taxon>
        <taxon>Mytilinae</taxon>
        <taxon>Mytilus</taxon>
    </lineage>
</organism>
<dbReference type="EC" id="4.4.1.15" evidence="6"/>
<keyword evidence="6" id="KW-0456">Lyase</keyword>
<dbReference type="InterPro" id="IPR027278">
    <property type="entry name" value="ACCD_DCysDesulf"/>
</dbReference>
<name>A0A6J8EH08_MYTCO</name>
<dbReference type="AlphaFoldDB" id="A0A6J8EH08"/>
<dbReference type="OrthoDB" id="10266364at2759"/>